<evidence type="ECO:0000259" key="4">
    <source>
        <dbReference type="PROSITE" id="PS50972"/>
    </source>
</evidence>
<dbReference type="GO" id="GO:0008705">
    <property type="term" value="F:methionine synthase activity"/>
    <property type="evidence" value="ECO:0007669"/>
    <property type="project" value="TreeGrafter"/>
</dbReference>
<evidence type="ECO:0000256" key="3">
    <source>
        <dbReference type="ARBA" id="ARBA00022679"/>
    </source>
</evidence>
<dbReference type="PANTHER" id="PTHR45833">
    <property type="entry name" value="METHIONINE SYNTHASE"/>
    <property type="match status" value="1"/>
</dbReference>
<protein>
    <submittedName>
        <fullName evidence="5">Methyltetrahydrofolate--corrinoid methyltransferase</fullName>
    </submittedName>
</protein>
<dbReference type="PROSITE" id="PS50972">
    <property type="entry name" value="PTERIN_BINDING"/>
    <property type="match status" value="1"/>
</dbReference>
<keyword evidence="2 5" id="KW-0489">Methyltransferase</keyword>
<comment type="similarity">
    <text evidence="1">Belongs to the vitamin-B12 dependent methionine synthase family.</text>
</comment>
<accession>A0A3G1KPH3</accession>
<dbReference type="InterPro" id="IPR000489">
    <property type="entry name" value="Pterin-binding_dom"/>
</dbReference>
<reference evidence="5 6" key="1">
    <citation type="submission" date="2016-10" db="EMBL/GenBank/DDBJ databases">
        <title>Complete Genome Sequence of Peptococcaceae strain DCMF.</title>
        <authorList>
            <person name="Edwards R.J."/>
            <person name="Holland S.I."/>
            <person name="Deshpande N.P."/>
            <person name="Wong Y.K."/>
            <person name="Ertan H."/>
            <person name="Manefield M."/>
            <person name="Russell T.L."/>
            <person name="Lee M.J."/>
        </authorList>
    </citation>
    <scope>NUCLEOTIDE SEQUENCE [LARGE SCALE GENOMIC DNA]</scope>
    <source>
        <strain evidence="5 6">DCMF</strain>
    </source>
</reference>
<evidence type="ECO:0000256" key="1">
    <source>
        <dbReference type="ARBA" id="ARBA00010398"/>
    </source>
</evidence>
<gene>
    <name evidence="5" type="ORF">DCMF_05840</name>
</gene>
<keyword evidence="6" id="KW-1185">Reference proteome</keyword>
<dbReference type="InterPro" id="IPR011005">
    <property type="entry name" value="Dihydropteroate_synth-like_sf"/>
</dbReference>
<feature type="domain" description="Pterin-binding" evidence="4">
    <location>
        <begin position="1"/>
        <end position="246"/>
    </location>
</feature>
<dbReference type="KEGG" id="fwa:DCMF_05840"/>
<dbReference type="GO" id="GO:0042558">
    <property type="term" value="P:pteridine-containing compound metabolic process"/>
    <property type="evidence" value="ECO:0007669"/>
    <property type="project" value="InterPro"/>
</dbReference>
<dbReference type="GO" id="GO:0032259">
    <property type="term" value="P:methylation"/>
    <property type="evidence" value="ECO:0007669"/>
    <property type="project" value="UniProtKB-KW"/>
</dbReference>
<dbReference type="RefSeq" id="WP_148133561.1">
    <property type="nucleotide sequence ID" value="NZ_CP017634.1"/>
</dbReference>
<name>A0A3G1KPH3_FORW1</name>
<dbReference type="Gene3D" id="3.20.20.20">
    <property type="entry name" value="Dihydropteroate synthase-like"/>
    <property type="match status" value="1"/>
</dbReference>
<dbReference type="AlphaFoldDB" id="A0A3G1KPH3"/>
<dbReference type="NCBIfam" id="NF005719">
    <property type="entry name" value="PRK07535.1"/>
    <property type="match status" value="1"/>
</dbReference>
<dbReference type="SUPFAM" id="SSF51717">
    <property type="entry name" value="Dihydropteroate synthetase-like"/>
    <property type="match status" value="1"/>
</dbReference>
<dbReference type="Pfam" id="PF00809">
    <property type="entry name" value="Pterin_bind"/>
    <property type="match status" value="1"/>
</dbReference>
<dbReference type="OrthoDB" id="358252at2"/>
<dbReference type="EMBL" id="CP017634">
    <property type="protein sequence ID" value="ATW24369.1"/>
    <property type="molecule type" value="Genomic_DNA"/>
</dbReference>
<proteinExistence type="inferred from homology"/>
<evidence type="ECO:0000313" key="5">
    <source>
        <dbReference type="EMBL" id="ATW24369.1"/>
    </source>
</evidence>
<dbReference type="GO" id="GO:0005829">
    <property type="term" value="C:cytosol"/>
    <property type="evidence" value="ECO:0007669"/>
    <property type="project" value="TreeGrafter"/>
</dbReference>
<evidence type="ECO:0000313" key="6">
    <source>
        <dbReference type="Proteomes" id="UP000323521"/>
    </source>
</evidence>
<dbReference type="InterPro" id="IPR050554">
    <property type="entry name" value="Met_Synthase/Corrinoid"/>
</dbReference>
<dbReference type="Proteomes" id="UP000323521">
    <property type="component" value="Chromosome"/>
</dbReference>
<keyword evidence="3 5" id="KW-0808">Transferase</keyword>
<organism evidence="5 6">
    <name type="scientific">Formimonas warabiya</name>
    <dbReference type="NCBI Taxonomy" id="1761012"/>
    <lineage>
        <taxon>Bacteria</taxon>
        <taxon>Bacillati</taxon>
        <taxon>Bacillota</taxon>
        <taxon>Clostridia</taxon>
        <taxon>Eubacteriales</taxon>
        <taxon>Peptococcaceae</taxon>
        <taxon>Candidatus Formimonas</taxon>
    </lineage>
</organism>
<evidence type="ECO:0000256" key="2">
    <source>
        <dbReference type="ARBA" id="ARBA00022603"/>
    </source>
</evidence>
<sequence>MIIIGERINGMFKDIGQAVAEKNPKPLQEWAIKQKEGGAHYLDINTGPACEDRVAGMKWMVEVVQEVSDLPLVLDSTNYDAIEASLELCKRPAMINSCPAERPKIERVFPMAVKHNAKVIGLTMNEKGIPKNAENRVALAMELVAAADEFGLPMEDLFIDPLILPVNVAQDHVPEVLEAIRQVKLLADPAPKTVLGLSNVSQKSPDRPLLNRVYLAMGAACGLDAVIADANDDALMETAASTEVLLNLSIYCDSYVKVFRTR</sequence>